<evidence type="ECO:0000313" key="4">
    <source>
        <dbReference type="Proteomes" id="UP000553193"/>
    </source>
</evidence>
<dbReference type="PANTHER" id="PTHR33383:SF1">
    <property type="entry name" value="MEMBRANE PROTEIN INSERTION EFFICIENCY FACTOR-RELATED"/>
    <property type="match status" value="1"/>
</dbReference>
<dbReference type="RefSeq" id="WP_184383341.1">
    <property type="nucleotide sequence ID" value="NZ_JACIDJ010000002.1"/>
</dbReference>
<keyword evidence="1" id="KW-0472">Membrane</keyword>
<gene>
    <name evidence="3" type="ORF">GGQ83_001703</name>
</gene>
<sequence length="101" mass="10861">MNPAQHVLKGAIVTYQWTLRPFIGANCRFHPSCSHYAIEAVTEHGAVKGAAMSAWRILRCNPWNAGGYDPVPPRRPGLNRLSSASPSAGPPSISPATRPES</sequence>
<name>A0A840ACL0_9PROT</name>
<dbReference type="GO" id="GO:0005886">
    <property type="term" value="C:plasma membrane"/>
    <property type="evidence" value="ECO:0007669"/>
    <property type="project" value="UniProtKB-SubCell"/>
</dbReference>
<accession>A0A840ACL0</accession>
<keyword evidence="4" id="KW-1185">Reference proteome</keyword>
<comment type="subcellular location">
    <subcellularLocation>
        <location evidence="1">Cell membrane</location>
        <topology evidence="1">Peripheral membrane protein</topology>
        <orientation evidence="1">Cytoplasmic side</orientation>
    </subcellularLocation>
</comment>
<dbReference type="Proteomes" id="UP000553193">
    <property type="component" value="Unassembled WGS sequence"/>
</dbReference>
<dbReference type="Pfam" id="PF01809">
    <property type="entry name" value="YidD"/>
    <property type="match status" value="1"/>
</dbReference>
<organism evidence="3 4">
    <name type="scientific">Roseococcus suduntuyensis</name>
    <dbReference type="NCBI Taxonomy" id="455361"/>
    <lineage>
        <taxon>Bacteria</taxon>
        <taxon>Pseudomonadati</taxon>
        <taxon>Pseudomonadota</taxon>
        <taxon>Alphaproteobacteria</taxon>
        <taxon>Acetobacterales</taxon>
        <taxon>Roseomonadaceae</taxon>
        <taxon>Roseococcus</taxon>
    </lineage>
</organism>
<evidence type="ECO:0000313" key="3">
    <source>
        <dbReference type="EMBL" id="MBB3898266.1"/>
    </source>
</evidence>
<dbReference type="SMART" id="SM01234">
    <property type="entry name" value="Haemolytic"/>
    <property type="match status" value="1"/>
</dbReference>
<comment type="caution">
    <text evidence="3">The sequence shown here is derived from an EMBL/GenBank/DDBJ whole genome shotgun (WGS) entry which is preliminary data.</text>
</comment>
<reference evidence="3 4" key="1">
    <citation type="submission" date="2020-08" db="EMBL/GenBank/DDBJ databases">
        <title>Genomic Encyclopedia of Type Strains, Phase IV (KMG-IV): sequencing the most valuable type-strain genomes for metagenomic binning, comparative biology and taxonomic classification.</title>
        <authorList>
            <person name="Goeker M."/>
        </authorList>
    </citation>
    <scope>NUCLEOTIDE SEQUENCE [LARGE SCALE GENOMIC DNA]</scope>
    <source>
        <strain evidence="3 4">DSM 19979</strain>
    </source>
</reference>
<comment type="similarity">
    <text evidence="1">Belongs to the UPF0161 family.</text>
</comment>
<dbReference type="InterPro" id="IPR002696">
    <property type="entry name" value="Membr_insert_effic_factor_YidD"/>
</dbReference>
<dbReference type="PANTHER" id="PTHR33383">
    <property type="entry name" value="MEMBRANE PROTEIN INSERTION EFFICIENCY FACTOR-RELATED"/>
    <property type="match status" value="1"/>
</dbReference>
<evidence type="ECO:0000256" key="1">
    <source>
        <dbReference type="HAMAP-Rule" id="MF_00386"/>
    </source>
</evidence>
<feature type="region of interest" description="Disordered" evidence="2">
    <location>
        <begin position="69"/>
        <end position="101"/>
    </location>
</feature>
<comment type="function">
    <text evidence="1">Could be involved in insertion of integral membrane proteins into the membrane.</text>
</comment>
<evidence type="ECO:0000256" key="2">
    <source>
        <dbReference type="SAM" id="MobiDB-lite"/>
    </source>
</evidence>
<dbReference type="EMBL" id="JACIDJ010000002">
    <property type="protein sequence ID" value="MBB3898266.1"/>
    <property type="molecule type" value="Genomic_DNA"/>
</dbReference>
<protein>
    <recommendedName>
        <fullName evidence="1">Putative membrane protein insertion efficiency factor</fullName>
    </recommendedName>
</protein>
<dbReference type="NCBIfam" id="TIGR00278">
    <property type="entry name" value="membrane protein insertion efficiency factor YidD"/>
    <property type="match status" value="1"/>
</dbReference>
<dbReference type="HAMAP" id="MF_00386">
    <property type="entry name" value="UPF0161_YidD"/>
    <property type="match status" value="1"/>
</dbReference>
<proteinExistence type="inferred from homology"/>
<keyword evidence="1" id="KW-1003">Cell membrane</keyword>
<dbReference type="AlphaFoldDB" id="A0A840ACL0"/>